<keyword evidence="2 4" id="KW-0547">Nucleotide-binding</keyword>
<evidence type="ECO:0000256" key="2">
    <source>
        <dbReference type="ARBA" id="ARBA00022741"/>
    </source>
</evidence>
<gene>
    <name evidence="6" type="ORF">D9O40_02440</name>
</gene>
<feature type="domain" description="ATP-grasp" evidence="5">
    <location>
        <begin position="113"/>
        <end position="298"/>
    </location>
</feature>
<dbReference type="Gene3D" id="3.30.1490.20">
    <property type="entry name" value="ATP-grasp fold, A domain"/>
    <property type="match status" value="1"/>
</dbReference>
<dbReference type="Gene3D" id="3.30.470.20">
    <property type="entry name" value="ATP-grasp fold, B domain"/>
    <property type="match status" value="1"/>
</dbReference>
<dbReference type="PROSITE" id="PS50975">
    <property type="entry name" value="ATP_GRASP"/>
    <property type="match status" value="1"/>
</dbReference>
<sequence>MKILLTDIGDRVQLINCLKNSCTVIGADYMGRISPAAAFVDQFYSIPKFDDSNYINLLLDICKSENIDFLIPLHEGKFYTLCENRQKFTSIGTTLLLSSEKIIDICQNKLKTYKFLGKNKISSPKSYSKIEMLKLIENNHVDFPLIVKPINGTGSVGVFKVYDINELNFFIKYIKEPIVQEYVDGTEYTVDVLCDLHGFPISIVPRERIEVKAGEVLKSRTVMHRQIIKETYKLIKDLVEEVDSADNIRAVGPFTIQCKVTKDDEIKFIEINPRFGGGVPLTFKAGVDYGKYFNMMVRGQEIEPVIGKFEEVTMLRYNEAIFIK</sequence>
<dbReference type="InterPro" id="IPR013815">
    <property type="entry name" value="ATP_grasp_subdomain_1"/>
</dbReference>
<dbReference type="GO" id="GO:0005524">
    <property type="term" value="F:ATP binding"/>
    <property type="evidence" value="ECO:0007669"/>
    <property type="project" value="UniProtKB-UniRule"/>
</dbReference>
<dbReference type="GO" id="GO:0016874">
    <property type="term" value="F:ligase activity"/>
    <property type="evidence" value="ECO:0007669"/>
    <property type="project" value="UniProtKB-KW"/>
</dbReference>
<organism evidence="6 7">
    <name type="scientific">Clostridium autoethanogenum</name>
    <dbReference type="NCBI Taxonomy" id="84023"/>
    <lineage>
        <taxon>Bacteria</taxon>
        <taxon>Bacillati</taxon>
        <taxon>Bacillota</taxon>
        <taxon>Clostridia</taxon>
        <taxon>Eubacteriales</taxon>
        <taxon>Clostridiaceae</taxon>
        <taxon>Clostridium</taxon>
    </lineage>
</organism>
<dbReference type="InterPro" id="IPR048764">
    <property type="entry name" value="PylC_N"/>
</dbReference>
<dbReference type="GO" id="GO:0046872">
    <property type="term" value="F:metal ion binding"/>
    <property type="evidence" value="ECO:0007669"/>
    <property type="project" value="InterPro"/>
</dbReference>
<reference evidence="6 7" key="1">
    <citation type="submission" date="2018-10" db="EMBL/GenBank/DDBJ databases">
        <title>Genome-centric metagenomics revealed C2 chemical producing, CO utilizing Clostridium with novel acetogenic gene cluster.</title>
        <authorList>
            <person name="Kang H."/>
            <person name="Park B."/>
            <person name="Choi I.G."/>
            <person name="Chang I.S."/>
        </authorList>
    </citation>
    <scope>NUCLEOTIDE SEQUENCE [LARGE SCALE GENOMIC DNA]</scope>
    <source>
        <strain evidence="6 7">H21-9</strain>
    </source>
</reference>
<dbReference type="SUPFAM" id="SSF56059">
    <property type="entry name" value="Glutathione synthetase ATP-binding domain-like"/>
    <property type="match status" value="1"/>
</dbReference>
<protein>
    <submittedName>
        <fullName evidence="6">ATP-grasp domain-containing protein</fullName>
    </submittedName>
</protein>
<keyword evidence="3 4" id="KW-0067">ATP-binding</keyword>
<dbReference type="Gene3D" id="3.40.50.20">
    <property type="match status" value="1"/>
</dbReference>
<dbReference type="EMBL" id="RFAQ01000003">
    <property type="protein sequence ID" value="RMD04325.1"/>
    <property type="molecule type" value="Genomic_DNA"/>
</dbReference>
<dbReference type="Proteomes" id="UP000277999">
    <property type="component" value="Unassembled WGS sequence"/>
</dbReference>
<comment type="caution">
    <text evidence="6">The sequence shown here is derived from an EMBL/GenBank/DDBJ whole genome shotgun (WGS) entry which is preliminary data.</text>
</comment>
<evidence type="ECO:0000256" key="3">
    <source>
        <dbReference type="ARBA" id="ARBA00022840"/>
    </source>
</evidence>
<dbReference type="PANTHER" id="PTHR43585">
    <property type="entry name" value="FUMIPYRROLE BIOSYNTHESIS PROTEIN C"/>
    <property type="match status" value="1"/>
</dbReference>
<dbReference type="PANTHER" id="PTHR43585:SF2">
    <property type="entry name" value="ATP-GRASP ENZYME FSQD"/>
    <property type="match status" value="1"/>
</dbReference>
<evidence type="ECO:0000256" key="4">
    <source>
        <dbReference type="PROSITE-ProRule" id="PRU00409"/>
    </source>
</evidence>
<dbReference type="AlphaFoldDB" id="A0A3M0T253"/>
<dbReference type="Pfam" id="PF21360">
    <property type="entry name" value="PylC-like_N"/>
    <property type="match status" value="1"/>
</dbReference>
<dbReference type="InterPro" id="IPR011761">
    <property type="entry name" value="ATP-grasp"/>
</dbReference>
<dbReference type="InterPro" id="IPR003806">
    <property type="entry name" value="ATP-grasp_PylC-type"/>
</dbReference>
<proteinExistence type="predicted"/>
<evidence type="ECO:0000313" key="7">
    <source>
        <dbReference type="Proteomes" id="UP000277999"/>
    </source>
</evidence>
<dbReference type="InterPro" id="IPR052032">
    <property type="entry name" value="ATP-dep_AA_Ligase"/>
</dbReference>
<evidence type="ECO:0000313" key="6">
    <source>
        <dbReference type="EMBL" id="RMD04325.1"/>
    </source>
</evidence>
<evidence type="ECO:0000259" key="5">
    <source>
        <dbReference type="PROSITE" id="PS50975"/>
    </source>
</evidence>
<accession>A0A3M0T253</accession>
<keyword evidence="1" id="KW-0436">Ligase</keyword>
<dbReference type="NCBIfam" id="NF009403">
    <property type="entry name" value="PRK12767.1-2"/>
    <property type="match status" value="1"/>
</dbReference>
<dbReference type="RefSeq" id="WP_122057826.1">
    <property type="nucleotide sequence ID" value="NZ_RFAQ01000003.1"/>
</dbReference>
<evidence type="ECO:0000256" key="1">
    <source>
        <dbReference type="ARBA" id="ARBA00022598"/>
    </source>
</evidence>
<dbReference type="Pfam" id="PF02655">
    <property type="entry name" value="ATP-grasp_3"/>
    <property type="match status" value="1"/>
</dbReference>
<name>A0A3M0T253_9CLOT</name>